<evidence type="ECO:0000313" key="10">
    <source>
        <dbReference type="Proteomes" id="UP000320475"/>
    </source>
</evidence>
<dbReference type="FunFam" id="3.50.80.10:FF:000001">
    <property type="entry name" value="D-aminoacyl-tRNA deacylase"/>
    <property type="match status" value="1"/>
</dbReference>
<accession>A0A507CWU0</accession>
<dbReference type="Proteomes" id="UP000317494">
    <property type="component" value="Unassembled WGS sequence"/>
</dbReference>
<evidence type="ECO:0000256" key="4">
    <source>
        <dbReference type="ARBA" id="ARBA00047676"/>
    </source>
</evidence>
<dbReference type="Pfam" id="PF02580">
    <property type="entry name" value="Tyr_Deacylase"/>
    <property type="match status" value="1"/>
</dbReference>
<name>A0A507CWU0_9FUNG</name>
<evidence type="ECO:0000313" key="8">
    <source>
        <dbReference type="EMBL" id="TPX50317.1"/>
    </source>
</evidence>
<evidence type="ECO:0000256" key="6">
    <source>
        <dbReference type="RuleBase" id="RU003470"/>
    </source>
</evidence>
<dbReference type="EMBL" id="QEAN01000069">
    <property type="protein sequence ID" value="TPX50317.1"/>
    <property type="molecule type" value="Genomic_DNA"/>
</dbReference>
<evidence type="ECO:0000256" key="3">
    <source>
        <dbReference type="ARBA" id="ARBA00020007"/>
    </source>
</evidence>
<dbReference type="GO" id="GO:0000049">
    <property type="term" value="F:tRNA binding"/>
    <property type="evidence" value="ECO:0007669"/>
    <property type="project" value="UniProtKB-KW"/>
</dbReference>
<evidence type="ECO:0000313" key="7">
    <source>
        <dbReference type="EMBL" id="TPX43669.1"/>
    </source>
</evidence>
<dbReference type="HAMAP" id="MF_00518">
    <property type="entry name" value="Deacylase_Dtd"/>
    <property type="match status" value="1"/>
</dbReference>
<evidence type="ECO:0000313" key="9">
    <source>
        <dbReference type="Proteomes" id="UP000317494"/>
    </source>
</evidence>
<dbReference type="GO" id="GO:0005737">
    <property type="term" value="C:cytoplasm"/>
    <property type="evidence" value="ECO:0007669"/>
    <property type="project" value="UniProtKB-SubCell"/>
</dbReference>
<comment type="similarity">
    <text evidence="1 6">Belongs to the DTD family.</text>
</comment>
<dbReference type="GO" id="GO:0051500">
    <property type="term" value="F:D-tyrosyl-tRNA(Tyr) deacylase activity"/>
    <property type="evidence" value="ECO:0007669"/>
    <property type="project" value="TreeGrafter"/>
</dbReference>
<evidence type="ECO:0000256" key="5">
    <source>
        <dbReference type="ARBA" id="ARBA00048018"/>
    </source>
</evidence>
<dbReference type="PANTHER" id="PTHR10472:SF5">
    <property type="entry name" value="D-AMINOACYL-TRNA DEACYLASE 1"/>
    <property type="match status" value="1"/>
</dbReference>
<evidence type="ECO:0000256" key="1">
    <source>
        <dbReference type="ARBA" id="ARBA00009673"/>
    </source>
</evidence>
<dbReference type="AlphaFoldDB" id="A0A507CWU0"/>
<dbReference type="EC" id="3.1.1.96" evidence="2 6"/>
<protein>
    <recommendedName>
        <fullName evidence="3 6">D-aminoacyl-tRNA deacylase</fullName>
        <ecNumber evidence="2 6">3.1.1.96</ecNumber>
    </recommendedName>
</protein>
<dbReference type="InterPro" id="IPR003732">
    <property type="entry name" value="Daa-tRNA_deacyls_DTD"/>
</dbReference>
<comment type="subcellular location">
    <subcellularLocation>
        <location evidence="6">Cytoplasm</location>
    </subcellularLocation>
</comment>
<dbReference type="CDD" id="cd00563">
    <property type="entry name" value="Dtyr_deacylase"/>
    <property type="match status" value="1"/>
</dbReference>
<proteinExistence type="inferred from homology"/>
<keyword evidence="6" id="KW-0963">Cytoplasm</keyword>
<keyword evidence="6" id="KW-0694">RNA-binding</keyword>
<dbReference type="PANTHER" id="PTHR10472">
    <property type="entry name" value="D-TYROSYL-TRNA TYR DEACYLASE"/>
    <property type="match status" value="1"/>
</dbReference>
<keyword evidence="6" id="KW-0378">Hydrolase</keyword>
<dbReference type="EMBL" id="QEAM01000213">
    <property type="protein sequence ID" value="TPX43669.1"/>
    <property type="molecule type" value="Genomic_DNA"/>
</dbReference>
<dbReference type="Gene3D" id="3.50.80.10">
    <property type="entry name" value="D-tyrosyl-tRNA(Tyr) deacylase"/>
    <property type="match status" value="1"/>
</dbReference>
<dbReference type="NCBIfam" id="TIGR00256">
    <property type="entry name" value="D-aminoacyl-tRNA deacylase"/>
    <property type="match status" value="1"/>
</dbReference>
<sequence length="163" mass="17846">MRAVVQRVSSASVSVAGQVVSQIRRGLCVLIGVSADDQEADMDSLAKKILSLRLFPSDDDQQWKKSVVDADGQVLCVSQFTLYGQLYKGSKPDFHLAMKSATSKAFYESFVSKLKTSYMADKIQDGVFGAMMLVDIKNDGPVTIILDTRAPKDASLPWEEGFV</sequence>
<comment type="caution">
    <text evidence="7">The sequence shown here is derived from an EMBL/GenBank/DDBJ whole genome shotgun (WGS) entry which is preliminary data.</text>
</comment>
<evidence type="ECO:0000256" key="2">
    <source>
        <dbReference type="ARBA" id="ARBA00013056"/>
    </source>
</evidence>
<keyword evidence="6" id="KW-0820">tRNA-binding</keyword>
<dbReference type="VEuPathDB" id="FungiDB:SeMB42_g02300"/>
<gene>
    <name evidence="7" type="ORF">SeLEV6574_g04925</name>
    <name evidence="8" type="ORF">SeMB42_g02300</name>
</gene>
<comment type="catalytic activity">
    <reaction evidence="4">
        <text>glycyl-tRNA(Ala) + H2O = tRNA(Ala) + glycine + H(+)</text>
        <dbReference type="Rhea" id="RHEA:53744"/>
        <dbReference type="Rhea" id="RHEA-COMP:9657"/>
        <dbReference type="Rhea" id="RHEA-COMP:13640"/>
        <dbReference type="ChEBI" id="CHEBI:15377"/>
        <dbReference type="ChEBI" id="CHEBI:15378"/>
        <dbReference type="ChEBI" id="CHEBI:57305"/>
        <dbReference type="ChEBI" id="CHEBI:78442"/>
        <dbReference type="ChEBI" id="CHEBI:78522"/>
        <dbReference type="EC" id="3.1.1.96"/>
    </reaction>
</comment>
<comment type="catalytic activity">
    <reaction evidence="5">
        <text>a D-aminoacyl-tRNA + H2O = a tRNA + a D-alpha-amino acid + H(+)</text>
        <dbReference type="Rhea" id="RHEA:13953"/>
        <dbReference type="Rhea" id="RHEA-COMP:10123"/>
        <dbReference type="Rhea" id="RHEA-COMP:10124"/>
        <dbReference type="ChEBI" id="CHEBI:15377"/>
        <dbReference type="ChEBI" id="CHEBI:15378"/>
        <dbReference type="ChEBI" id="CHEBI:59871"/>
        <dbReference type="ChEBI" id="CHEBI:78442"/>
        <dbReference type="ChEBI" id="CHEBI:79333"/>
        <dbReference type="EC" id="3.1.1.96"/>
    </reaction>
</comment>
<keyword evidence="9" id="KW-1185">Reference proteome</keyword>
<dbReference type="Proteomes" id="UP000320475">
    <property type="component" value="Unassembled WGS sequence"/>
</dbReference>
<reference evidence="9 10" key="1">
    <citation type="journal article" date="2019" name="Sci. Rep.">
        <title>Comparative genomics of chytrid fungi reveal insights into the obligate biotrophic and pathogenic lifestyle of Synchytrium endobioticum.</title>
        <authorList>
            <person name="van de Vossenberg B.T.L.H."/>
            <person name="Warris S."/>
            <person name="Nguyen H.D.T."/>
            <person name="van Gent-Pelzer M.P.E."/>
            <person name="Joly D.L."/>
            <person name="van de Geest H.C."/>
            <person name="Bonants P.J.M."/>
            <person name="Smith D.S."/>
            <person name="Levesque C.A."/>
            <person name="van der Lee T.A.J."/>
        </authorList>
    </citation>
    <scope>NUCLEOTIDE SEQUENCE [LARGE SCALE GENOMIC DNA]</scope>
    <source>
        <strain evidence="7 10">LEV6574</strain>
        <strain evidence="8 9">MB42</strain>
    </source>
</reference>
<dbReference type="SUPFAM" id="SSF69500">
    <property type="entry name" value="DTD-like"/>
    <property type="match status" value="1"/>
</dbReference>
<dbReference type="OrthoDB" id="275783at2759"/>
<dbReference type="InterPro" id="IPR023509">
    <property type="entry name" value="DTD-like_sf"/>
</dbReference>
<dbReference type="STRING" id="286115.A0A507CWU0"/>
<organism evidence="7 10">
    <name type="scientific">Synchytrium endobioticum</name>
    <dbReference type="NCBI Taxonomy" id="286115"/>
    <lineage>
        <taxon>Eukaryota</taxon>
        <taxon>Fungi</taxon>
        <taxon>Fungi incertae sedis</taxon>
        <taxon>Chytridiomycota</taxon>
        <taxon>Chytridiomycota incertae sedis</taxon>
        <taxon>Chytridiomycetes</taxon>
        <taxon>Synchytriales</taxon>
        <taxon>Synchytriaceae</taxon>
        <taxon>Synchytrium</taxon>
    </lineage>
</organism>